<dbReference type="EMBL" id="JBHSMS010000004">
    <property type="protein sequence ID" value="MFC5509710.1"/>
    <property type="molecule type" value="Genomic_DNA"/>
</dbReference>
<evidence type="ECO:0000313" key="3">
    <source>
        <dbReference type="Proteomes" id="UP001596031"/>
    </source>
</evidence>
<sequence>MVIETKDRFVNTATKIENDGVKRSPHERDESPDGQDTRPRGIMKQAAEDLAQGLVDTDLRNTPGISEAVEPKAGATGQANPQPDRHESMRDHDVAAPVPRKPN</sequence>
<dbReference type="RefSeq" id="WP_379715847.1">
    <property type="nucleotide sequence ID" value="NZ_JBHSMS010000004.1"/>
</dbReference>
<evidence type="ECO:0000256" key="1">
    <source>
        <dbReference type="SAM" id="MobiDB-lite"/>
    </source>
</evidence>
<reference evidence="3" key="1">
    <citation type="journal article" date="2019" name="Int. J. Syst. Evol. Microbiol.">
        <title>The Global Catalogue of Microorganisms (GCM) 10K type strain sequencing project: providing services to taxonomists for standard genome sequencing and annotation.</title>
        <authorList>
            <consortium name="The Broad Institute Genomics Platform"/>
            <consortium name="The Broad Institute Genome Sequencing Center for Infectious Disease"/>
            <person name="Wu L."/>
            <person name="Ma J."/>
        </authorList>
    </citation>
    <scope>NUCLEOTIDE SEQUENCE [LARGE SCALE GENOMIC DNA]</scope>
    <source>
        <strain evidence="3">CCUG 38813</strain>
    </source>
</reference>
<evidence type="ECO:0000313" key="2">
    <source>
        <dbReference type="EMBL" id="MFC5509710.1"/>
    </source>
</evidence>
<dbReference type="Proteomes" id="UP001596031">
    <property type="component" value="Unassembled WGS sequence"/>
</dbReference>
<organism evidence="2 3">
    <name type="scientific">Massilia jejuensis</name>
    <dbReference type="NCBI Taxonomy" id="648894"/>
    <lineage>
        <taxon>Bacteria</taxon>
        <taxon>Pseudomonadati</taxon>
        <taxon>Pseudomonadota</taxon>
        <taxon>Betaproteobacteria</taxon>
        <taxon>Burkholderiales</taxon>
        <taxon>Oxalobacteraceae</taxon>
        <taxon>Telluria group</taxon>
        <taxon>Massilia</taxon>
    </lineage>
</organism>
<feature type="region of interest" description="Disordered" evidence="1">
    <location>
        <begin position="1"/>
        <end position="103"/>
    </location>
</feature>
<proteinExistence type="predicted"/>
<accession>A0ABW0PB34</accession>
<feature type="compositionally biased region" description="Basic and acidic residues" evidence="1">
    <location>
        <begin position="16"/>
        <end position="39"/>
    </location>
</feature>
<keyword evidence="3" id="KW-1185">Reference proteome</keyword>
<feature type="compositionally biased region" description="Basic and acidic residues" evidence="1">
    <location>
        <begin position="83"/>
        <end position="94"/>
    </location>
</feature>
<name>A0ABW0PB34_9BURK</name>
<protein>
    <submittedName>
        <fullName evidence="2">Uncharacterized protein</fullName>
    </submittedName>
</protein>
<comment type="caution">
    <text evidence="2">The sequence shown here is derived from an EMBL/GenBank/DDBJ whole genome shotgun (WGS) entry which is preliminary data.</text>
</comment>
<gene>
    <name evidence="2" type="ORF">ACFPOU_01055</name>
</gene>